<sequence>MIKKLCVPPLTHKRKTKLPPRSDNLFRGLILATCSKMLPSFLSGINDGKRHCQTSKQGANMKFALLNVLVEIILLRKGQGNEATEGSSWILEVKEYAILVKKLIHEPGEEASIPCEEVGYQTHLFWLPLNPKCANTSTERVEINWNPARNEVIPLRFDQRLVYQPPQLLILKNLIMSDSGIYICRLSNGSETHTILEVTTGCHNNILVSSHWLSISYLRLTCQLCNNRNTDSFRWLFNSKRLGNHRWAKKSNMGSSVLLHPIRDKIWGRWECQSIFNPEWSSEICLSSPIGETDEIPEYIDSTQPTWSALSDWSSPATIQTTEVVQRHHAVDRTATWIWMLLLAGLALIIAALSVTLYFWKKDFSNRATGERMEHTDFASARNPIRKEKIGKQESLDERSASLYYAQLQLLQGKSPPVQTPDNATVYAVIV</sequence>
<dbReference type="Proteomes" id="UP001652622">
    <property type="component" value="Unplaced"/>
</dbReference>
<gene>
    <name evidence="4" type="primary">LOC117668055</name>
</gene>
<dbReference type="InterPro" id="IPR013783">
    <property type="entry name" value="Ig-like_fold"/>
</dbReference>
<keyword evidence="1" id="KW-1133">Transmembrane helix</keyword>
<dbReference type="AlphaFoldDB" id="A0A6P9C509"/>
<reference evidence="4" key="1">
    <citation type="submission" date="2025-08" db="UniProtKB">
        <authorList>
            <consortium name="RefSeq"/>
        </authorList>
    </citation>
    <scope>IDENTIFICATION</scope>
    <source>
        <tissue evidence="4">Blood</tissue>
    </source>
</reference>
<keyword evidence="1" id="KW-0812">Transmembrane</keyword>
<keyword evidence="1" id="KW-0472">Membrane</keyword>
<evidence type="ECO:0000256" key="1">
    <source>
        <dbReference type="SAM" id="Phobius"/>
    </source>
</evidence>
<organism evidence="3 4">
    <name type="scientific">Pantherophis guttatus</name>
    <name type="common">Corn snake</name>
    <name type="synonym">Elaphe guttata</name>
    <dbReference type="NCBI Taxonomy" id="94885"/>
    <lineage>
        <taxon>Eukaryota</taxon>
        <taxon>Metazoa</taxon>
        <taxon>Chordata</taxon>
        <taxon>Craniata</taxon>
        <taxon>Vertebrata</taxon>
        <taxon>Euteleostomi</taxon>
        <taxon>Lepidosauria</taxon>
        <taxon>Squamata</taxon>
        <taxon>Bifurcata</taxon>
        <taxon>Unidentata</taxon>
        <taxon>Episquamata</taxon>
        <taxon>Toxicofera</taxon>
        <taxon>Serpentes</taxon>
        <taxon>Colubroidea</taxon>
        <taxon>Colubridae</taxon>
        <taxon>Colubrinae</taxon>
        <taxon>Pantherophis</taxon>
    </lineage>
</organism>
<accession>A0A6P9C509</accession>
<feature type="transmembrane region" description="Helical" evidence="1">
    <location>
        <begin position="337"/>
        <end position="360"/>
    </location>
</feature>
<keyword evidence="3" id="KW-1185">Reference proteome</keyword>
<feature type="domain" description="Ig-like" evidence="2">
    <location>
        <begin position="94"/>
        <end position="199"/>
    </location>
</feature>
<proteinExistence type="predicted"/>
<dbReference type="InterPro" id="IPR036179">
    <property type="entry name" value="Ig-like_dom_sf"/>
</dbReference>
<dbReference type="PROSITE" id="PS50835">
    <property type="entry name" value="IG_LIKE"/>
    <property type="match status" value="1"/>
</dbReference>
<evidence type="ECO:0000259" key="2">
    <source>
        <dbReference type="PROSITE" id="PS50835"/>
    </source>
</evidence>
<dbReference type="InterPro" id="IPR007110">
    <property type="entry name" value="Ig-like_dom"/>
</dbReference>
<dbReference type="OMA" id="WECQSIF"/>
<dbReference type="GeneID" id="117668055"/>
<dbReference type="SUPFAM" id="SSF48726">
    <property type="entry name" value="Immunoglobulin"/>
    <property type="match status" value="1"/>
</dbReference>
<dbReference type="KEGG" id="pgut:117668055"/>
<evidence type="ECO:0000313" key="3">
    <source>
        <dbReference type="Proteomes" id="UP001652622"/>
    </source>
</evidence>
<dbReference type="RefSeq" id="XP_034277634.1">
    <property type="nucleotide sequence ID" value="XM_034421743.2"/>
</dbReference>
<dbReference type="InParanoid" id="A0A6P9C509"/>
<evidence type="ECO:0000313" key="4">
    <source>
        <dbReference type="RefSeq" id="XP_034277634.1"/>
    </source>
</evidence>
<dbReference type="Gene3D" id="2.60.40.10">
    <property type="entry name" value="Immunoglobulins"/>
    <property type="match status" value="1"/>
</dbReference>
<name>A0A6P9C509_PANGU</name>
<protein>
    <submittedName>
        <fullName evidence="4">Uncharacterized protein LOC117668055</fullName>
    </submittedName>
</protein>